<dbReference type="EMBL" id="MT631169">
    <property type="protein sequence ID" value="QNO46114.1"/>
    <property type="molecule type" value="Genomic_DNA"/>
</dbReference>
<sequence>MNEWHESKYGFCYACITTEQTTSDDPVTRVISLRPLICQRWSGDGADAGVIRLLRCAVRDHGFVMNAAPTMSLERLSELFAVTPSFDRIIYIP</sequence>
<gene>
    <name evidence="1" type="ORF">MFHEKKGA_00007</name>
</gene>
<accession>A0A7G9YDN0</accession>
<name>A0A7G9YDN0_9EURY</name>
<protein>
    <submittedName>
        <fullName evidence="1">Uncharacterized protein</fullName>
    </submittedName>
</protein>
<dbReference type="AlphaFoldDB" id="A0A7G9YDN0"/>
<organism evidence="1">
    <name type="scientific">Candidatus Methanogaster sp. ANME-2c ERB4</name>
    <dbReference type="NCBI Taxonomy" id="2759911"/>
    <lineage>
        <taxon>Archaea</taxon>
        <taxon>Methanobacteriati</taxon>
        <taxon>Methanobacteriota</taxon>
        <taxon>Stenosarchaea group</taxon>
        <taxon>Methanomicrobia</taxon>
        <taxon>Methanosarcinales</taxon>
        <taxon>ANME-2 cluster</taxon>
        <taxon>Candidatus Methanogasteraceae</taxon>
        <taxon>Candidatus Methanogaster</taxon>
    </lineage>
</organism>
<evidence type="ECO:0000313" key="1">
    <source>
        <dbReference type="EMBL" id="QNO46114.1"/>
    </source>
</evidence>
<proteinExistence type="predicted"/>
<reference evidence="1" key="1">
    <citation type="submission" date="2020-06" db="EMBL/GenBank/DDBJ databases">
        <title>Unique genomic features of the anaerobic methanotrophic archaea.</title>
        <authorList>
            <person name="Chadwick G.L."/>
            <person name="Skennerton C.T."/>
            <person name="Laso-Perez R."/>
            <person name="Leu A.O."/>
            <person name="Speth D.R."/>
            <person name="Yu H."/>
            <person name="Morgan-Lang C."/>
            <person name="Hatzenpichler R."/>
            <person name="Goudeau D."/>
            <person name="Malmstrom R."/>
            <person name="Brazelton W.J."/>
            <person name="Woyke T."/>
            <person name="Hallam S.J."/>
            <person name="Tyson G.W."/>
            <person name="Wegener G."/>
            <person name="Boetius A."/>
            <person name="Orphan V."/>
        </authorList>
    </citation>
    <scope>NUCLEOTIDE SEQUENCE</scope>
</reference>